<feature type="domain" description="J" evidence="1">
    <location>
        <begin position="6"/>
        <end position="59"/>
    </location>
</feature>
<dbReference type="SMART" id="SM00271">
    <property type="entry name" value="DnaJ"/>
    <property type="match status" value="1"/>
</dbReference>
<proteinExistence type="predicted"/>
<sequence>MDESDAALAVLGLPSNATDQQIRAAYRKKVKAVHPDMGGDPEAFQQVNEAYSTVSDDTT</sequence>
<dbReference type="AlphaFoldDB" id="A0ABD5YRK8"/>
<dbReference type="InterPro" id="IPR036869">
    <property type="entry name" value="J_dom_sf"/>
</dbReference>
<gene>
    <name evidence="2" type="ORF">ACFQL7_12955</name>
</gene>
<evidence type="ECO:0000259" key="1">
    <source>
        <dbReference type="PROSITE" id="PS50076"/>
    </source>
</evidence>
<evidence type="ECO:0000313" key="2">
    <source>
        <dbReference type="EMBL" id="MFC7190654.1"/>
    </source>
</evidence>
<comment type="caution">
    <text evidence="2">The sequence shown here is derived from an EMBL/GenBank/DDBJ whole genome shotgun (WGS) entry which is preliminary data.</text>
</comment>
<dbReference type="Proteomes" id="UP001596417">
    <property type="component" value="Unassembled WGS sequence"/>
</dbReference>
<evidence type="ECO:0000313" key="3">
    <source>
        <dbReference type="Proteomes" id="UP001596417"/>
    </source>
</evidence>
<dbReference type="SUPFAM" id="SSF46565">
    <property type="entry name" value="Chaperone J-domain"/>
    <property type="match status" value="1"/>
</dbReference>
<organism evidence="2 3">
    <name type="scientific">Halocatena marina</name>
    <dbReference type="NCBI Taxonomy" id="2934937"/>
    <lineage>
        <taxon>Archaea</taxon>
        <taxon>Methanobacteriati</taxon>
        <taxon>Methanobacteriota</taxon>
        <taxon>Stenosarchaea group</taxon>
        <taxon>Halobacteria</taxon>
        <taxon>Halobacteriales</taxon>
        <taxon>Natronomonadaceae</taxon>
        <taxon>Halocatena</taxon>
    </lineage>
</organism>
<dbReference type="RefSeq" id="WP_390205739.1">
    <property type="nucleotide sequence ID" value="NZ_JBHSZC010000001.1"/>
</dbReference>
<dbReference type="PANTHER" id="PTHR24074">
    <property type="entry name" value="CO-CHAPERONE PROTEIN DJLA"/>
    <property type="match status" value="1"/>
</dbReference>
<accession>A0ABD5YRK8</accession>
<dbReference type="PROSITE" id="PS50076">
    <property type="entry name" value="DNAJ_2"/>
    <property type="match status" value="1"/>
</dbReference>
<dbReference type="EMBL" id="JBHTAX010000001">
    <property type="protein sequence ID" value="MFC7190654.1"/>
    <property type="molecule type" value="Genomic_DNA"/>
</dbReference>
<keyword evidence="3" id="KW-1185">Reference proteome</keyword>
<name>A0ABD5YRK8_9EURY</name>
<protein>
    <submittedName>
        <fullName evidence="2">J domain-containing protein</fullName>
    </submittedName>
</protein>
<dbReference type="PRINTS" id="PR00625">
    <property type="entry name" value="JDOMAIN"/>
</dbReference>
<dbReference type="CDD" id="cd06257">
    <property type="entry name" value="DnaJ"/>
    <property type="match status" value="1"/>
</dbReference>
<dbReference type="Gene3D" id="1.10.287.110">
    <property type="entry name" value="DnaJ domain"/>
    <property type="match status" value="1"/>
</dbReference>
<reference evidence="2 3" key="1">
    <citation type="journal article" date="2019" name="Int. J. Syst. Evol. Microbiol.">
        <title>The Global Catalogue of Microorganisms (GCM) 10K type strain sequencing project: providing services to taxonomists for standard genome sequencing and annotation.</title>
        <authorList>
            <consortium name="The Broad Institute Genomics Platform"/>
            <consortium name="The Broad Institute Genome Sequencing Center for Infectious Disease"/>
            <person name="Wu L."/>
            <person name="Ma J."/>
        </authorList>
    </citation>
    <scope>NUCLEOTIDE SEQUENCE [LARGE SCALE GENOMIC DNA]</scope>
    <source>
        <strain evidence="2 3">RDMS1</strain>
    </source>
</reference>
<dbReference type="InterPro" id="IPR050817">
    <property type="entry name" value="DjlA_DnaK_co-chaperone"/>
</dbReference>
<dbReference type="InterPro" id="IPR001623">
    <property type="entry name" value="DnaJ_domain"/>
</dbReference>
<dbReference type="Pfam" id="PF00226">
    <property type="entry name" value="DnaJ"/>
    <property type="match status" value="1"/>
</dbReference>